<protein>
    <submittedName>
        <fullName evidence="2">Transglutaminase-like superfamily protein</fullName>
    </submittedName>
</protein>
<feature type="domain" description="Microcin J25-processing protein McjB C-terminal" evidence="1">
    <location>
        <begin position="30"/>
        <end position="137"/>
    </location>
</feature>
<name>A0A1M5X6Z7_9BACT</name>
<accession>A0A1M5X6Z7</accession>
<proteinExistence type="predicted"/>
<dbReference type="Proteomes" id="UP000184139">
    <property type="component" value="Unassembled WGS sequence"/>
</dbReference>
<reference evidence="2 3" key="1">
    <citation type="submission" date="2016-11" db="EMBL/GenBank/DDBJ databases">
        <authorList>
            <person name="Jaros S."/>
            <person name="Januszkiewicz K."/>
            <person name="Wedrychowicz H."/>
        </authorList>
    </citation>
    <scope>NUCLEOTIDE SEQUENCE [LARGE SCALE GENOMIC DNA]</scope>
    <source>
        <strain evidence="2 3">DSM 9705</strain>
    </source>
</reference>
<dbReference type="EMBL" id="FQXS01000017">
    <property type="protein sequence ID" value="SHH95274.1"/>
    <property type="molecule type" value="Genomic_DNA"/>
</dbReference>
<dbReference type="InterPro" id="IPR032708">
    <property type="entry name" value="McjB_C"/>
</dbReference>
<dbReference type="Pfam" id="PF13471">
    <property type="entry name" value="Transglut_core3"/>
    <property type="match status" value="1"/>
</dbReference>
<dbReference type="STRING" id="1121409.SAMN02745124_02804"/>
<dbReference type="InterPro" id="IPR053521">
    <property type="entry name" value="McjB-like"/>
</dbReference>
<evidence type="ECO:0000313" key="3">
    <source>
        <dbReference type="Proteomes" id="UP000184139"/>
    </source>
</evidence>
<dbReference type="RefSeq" id="WP_073377061.1">
    <property type="nucleotide sequence ID" value="NZ_FQXS01000017.1"/>
</dbReference>
<dbReference type="AlphaFoldDB" id="A0A1M5X6Z7"/>
<organism evidence="2 3">
    <name type="scientific">Desulfofustis glycolicus DSM 9705</name>
    <dbReference type="NCBI Taxonomy" id="1121409"/>
    <lineage>
        <taxon>Bacteria</taxon>
        <taxon>Pseudomonadati</taxon>
        <taxon>Thermodesulfobacteriota</taxon>
        <taxon>Desulfobulbia</taxon>
        <taxon>Desulfobulbales</taxon>
        <taxon>Desulfocapsaceae</taxon>
        <taxon>Desulfofustis</taxon>
    </lineage>
</organism>
<gene>
    <name evidence="2" type="ORF">SAMN02745124_02804</name>
</gene>
<evidence type="ECO:0000259" key="1">
    <source>
        <dbReference type="Pfam" id="PF13471"/>
    </source>
</evidence>
<sequence length="155" mass="16965">MTARLRKFVRLPAGEKRCFCRAVGLLAYYRLALLVIPLQRLLRNRSRQPAAIPATMHVDAGRLAGLIRSAATVVPGTTCLVNSLAGQRLFAGYGYPAKLHVGVAKDRRDGFQAHAWLTLADEIVVGELPDMAKYRELPDLDSALSNRPTTAAVKK</sequence>
<dbReference type="NCBIfam" id="NF033537">
    <property type="entry name" value="lasso_biosyn_B2"/>
    <property type="match status" value="1"/>
</dbReference>
<dbReference type="OrthoDB" id="9812122at2"/>
<evidence type="ECO:0000313" key="2">
    <source>
        <dbReference type="EMBL" id="SHH95274.1"/>
    </source>
</evidence>
<keyword evidence="3" id="KW-1185">Reference proteome</keyword>